<reference evidence="2" key="1">
    <citation type="journal article" date="2024" name="Front. Bioeng. Biotechnol.">
        <title>Genome-scale model development and genomic sequencing of the oleaginous clade Lipomyces.</title>
        <authorList>
            <person name="Czajka J.J."/>
            <person name="Han Y."/>
            <person name="Kim J."/>
            <person name="Mondo S.J."/>
            <person name="Hofstad B.A."/>
            <person name="Robles A."/>
            <person name="Haridas S."/>
            <person name="Riley R."/>
            <person name="LaButti K."/>
            <person name="Pangilinan J."/>
            <person name="Andreopoulos W."/>
            <person name="Lipzen A."/>
            <person name="Yan J."/>
            <person name="Wang M."/>
            <person name="Ng V."/>
            <person name="Grigoriev I.V."/>
            <person name="Spatafora J.W."/>
            <person name="Magnuson J.K."/>
            <person name="Baker S.E."/>
            <person name="Pomraning K.R."/>
        </authorList>
    </citation>
    <scope>NUCLEOTIDE SEQUENCE [LARGE SCALE GENOMIC DNA]</scope>
    <source>
        <strain evidence="2">CBS 7786</strain>
    </source>
</reference>
<dbReference type="EMBL" id="MU971375">
    <property type="protein sequence ID" value="KAK9237058.1"/>
    <property type="molecule type" value="Genomic_DNA"/>
</dbReference>
<name>A0ACC3SZK9_LIPKO</name>
<dbReference type="Proteomes" id="UP001433508">
    <property type="component" value="Unassembled WGS sequence"/>
</dbReference>
<organism evidence="1 2">
    <name type="scientific">Lipomyces kononenkoae</name>
    <name type="common">Yeast</name>
    <dbReference type="NCBI Taxonomy" id="34357"/>
    <lineage>
        <taxon>Eukaryota</taxon>
        <taxon>Fungi</taxon>
        <taxon>Dikarya</taxon>
        <taxon>Ascomycota</taxon>
        <taxon>Saccharomycotina</taxon>
        <taxon>Lipomycetes</taxon>
        <taxon>Lipomycetales</taxon>
        <taxon>Lipomycetaceae</taxon>
        <taxon>Lipomyces</taxon>
    </lineage>
</organism>
<sequence>MEDFNIPSAERVAQLELLQEAIGNVPPEFWAACQVCHVEALKKLVKVASISPAIVRVFAAQSRTMVRYWSPRPPKLLSQASTPKKSMPSNLDSSSPITTPPAKKQKMLHSPGSDATSPSLSRNRLARDLADERDNFRCVLTGDPMREIAHMYPFHSIKYMEEDVFGERHIFWDHLKNFWPEQKIADWELEIFPKGLHEMGEEKIYNLITLSRNAHDMWARGAFALKPISVSNNNMTLKVQFFWQQKQTDISATMSLLTTPSSTERLDQNDGAFESGRAVLYYADKRITSGQVFELHTNDPITKPLPSFKLLEMQWFLQRIAGMAGGAGDVVLEDVDSDSDEEVPVLIPGNVGDSSLISIGPSSSPIFPLSGSLDLPDHSKHRSDVAEEGEDGIEEGNALRGTV</sequence>
<protein>
    <submittedName>
        <fullName evidence="1">Uncharacterized protein</fullName>
    </submittedName>
</protein>
<evidence type="ECO:0000313" key="1">
    <source>
        <dbReference type="EMBL" id="KAK9237058.1"/>
    </source>
</evidence>
<proteinExistence type="predicted"/>
<accession>A0ACC3SZK9</accession>
<gene>
    <name evidence="1" type="ORF">V1525DRAFT_405181</name>
</gene>
<evidence type="ECO:0000313" key="2">
    <source>
        <dbReference type="Proteomes" id="UP001433508"/>
    </source>
</evidence>
<comment type="caution">
    <text evidence="1">The sequence shown here is derived from an EMBL/GenBank/DDBJ whole genome shotgun (WGS) entry which is preliminary data.</text>
</comment>
<keyword evidence="2" id="KW-1185">Reference proteome</keyword>